<evidence type="ECO:0000313" key="2">
    <source>
        <dbReference type="Proteomes" id="UP001057402"/>
    </source>
</evidence>
<sequence>MDKNLTSIEVKMGIRRRDANPTSEKVGDANPTGERGNNGMETPNPGRAVDVEATVGATPLSGTHASTTSGVAPLSEISLASPILEAIHPFMDVRTEQVVVGQTVSTIVKSSLGPIGFNEKLVDDIEDENITDDGADGATTLKILEVEHPIVMGLGGGLAEFQEREVSNGMTEVSQYVEEKFIVKDDKCALSVQVVVIDPRELEEIQEMEMAKERIKKLLKAWANVFLSRKGIDDIALKYLVEASAIHVRLVWKEEMRHVAKAPYATMNSPIVDMEGAKTANTASLILRSVNDYMLDEMERVHPDASLIFERIGESNTMVLVEMRLTRHYQCTWYIQ</sequence>
<reference evidence="2" key="1">
    <citation type="journal article" date="2023" name="Front. Plant Sci.">
        <title>Chromosomal-level genome assembly of Melastoma candidum provides insights into trichome evolution.</title>
        <authorList>
            <person name="Zhong Y."/>
            <person name="Wu W."/>
            <person name="Sun C."/>
            <person name="Zou P."/>
            <person name="Liu Y."/>
            <person name="Dai S."/>
            <person name="Zhou R."/>
        </authorList>
    </citation>
    <scope>NUCLEOTIDE SEQUENCE [LARGE SCALE GENOMIC DNA]</scope>
</reference>
<name>A0ACB9NVJ8_9MYRT</name>
<proteinExistence type="predicted"/>
<comment type="caution">
    <text evidence="1">The sequence shown here is derived from an EMBL/GenBank/DDBJ whole genome shotgun (WGS) entry which is preliminary data.</text>
</comment>
<evidence type="ECO:0000313" key="1">
    <source>
        <dbReference type="EMBL" id="KAI4340690.1"/>
    </source>
</evidence>
<protein>
    <submittedName>
        <fullName evidence="1">Uncharacterized protein</fullName>
    </submittedName>
</protein>
<organism evidence="1 2">
    <name type="scientific">Melastoma candidum</name>
    <dbReference type="NCBI Taxonomy" id="119954"/>
    <lineage>
        <taxon>Eukaryota</taxon>
        <taxon>Viridiplantae</taxon>
        <taxon>Streptophyta</taxon>
        <taxon>Embryophyta</taxon>
        <taxon>Tracheophyta</taxon>
        <taxon>Spermatophyta</taxon>
        <taxon>Magnoliopsida</taxon>
        <taxon>eudicotyledons</taxon>
        <taxon>Gunneridae</taxon>
        <taxon>Pentapetalae</taxon>
        <taxon>rosids</taxon>
        <taxon>malvids</taxon>
        <taxon>Myrtales</taxon>
        <taxon>Melastomataceae</taxon>
        <taxon>Melastomatoideae</taxon>
        <taxon>Melastomateae</taxon>
        <taxon>Melastoma</taxon>
    </lineage>
</organism>
<accession>A0ACB9NVJ8</accession>
<dbReference type="Proteomes" id="UP001057402">
    <property type="component" value="Chromosome 7"/>
</dbReference>
<gene>
    <name evidence="1" type="ORF">MLD38_025500</name>
</gene>
<keyword evidence="2" id="KW-1185">Reference proteome</keyword>
<dbReference type="EMBL" id="CM042886">
    <property type="protein sequence ID" value="KAI4340690.1"/>
    <property type="molecule type" value="Genomic_DNA"/>
</dbReference>